<dbReference type="Proteomes" id="UP000198716">
    <property type="component" value="Unassembled WGS sequence"/>
</dbReference>
<name>A0A1I1YAE8_9ACTN</name>
<evidence type="ECO:0000313" key="3">
    <source>
        <dbReference type="EMBL" id="SFE16389.1"/>
    </source>
</evidence>
<dbReference type="SUPFAM" id="SSF47413">
    <property type="entry name" value="lambda repressor-like DNA-binding domains"/>
    <property type="match status" value="1"/>
</dbReference>
<comment type="similarity">
    <text evidence="1">Belongs to the short-chain fatty acyl-CoA assimilation regulator (ScfR) family.</text>
</comment>
<protein>
    <submittedName>
        <fullName evidence="3">Zn-dependent peptidase ImmA, M78 family</fullName>
    </submittedName>
</protein>
<proteinExistence type="inferred from homology"/>
<dbReference type="InterPro" id="IPR010982">
    <property type="entry name" value="Lambda_DNA-bd_dom_sf"/>
</dbReference>
<dbReference type="InterPro" id="IPR010359">
    <property type="entry name" value="IrrE_HExxH"/>
</dbReference>
<dbReference type="SMART" id="SM00530">
    <property type="entry name" value="HTH_XRE"/>
    <property type="match status" value="1"/>
</dbReference>
<feature type="domain" description="HTH cro/C1-type" evidence="2">
    <location>
        <begin position="10"/>
        <end position="64"/>
    </location>
</feature>
<evidence type="ECO:0000256" key="1">
    <source>
        <dbReference type="ARBA" id="ARBA00007227"/>
    </source>
</evidence>
<accession>A0A1I1YAE8</accession>
<evidence type="ECO:0000259" key="2">
    <source>
        <dbReference type="PROSITE" id="PS50943"/>
    </source>
</evidence>
<organism evidence="3 4">
    <name type="scientific">Actinopolyspora alba</name>
    <dbReference type="NCBI Taxonomy" id="673379"/>
    <lineage>
        <taxon>Bacteria</taxon>
        <taxon>Bacillati</taxon>
        <taxon>Actinomycetota</taxon>
        <taxon>Actinomycetes</taxon>
        <taxon>Actinopolysporales</taxon>
        <taxon>Actinopolysporaceae</taxon>
        <taxon>Actinopolyspora</taxon>
        <taxon>Actinopolyspora alba group</taxon>
    </lineage>
</organism>
<dbReference type="GO" id="GO:0003677">
    <property type="term" value="F:DNA binding"/>
    <property type="evidence" value="ECO:0007669"/>
    <property type="project" value="InterPro"/>
</dbReference>
<dbReference type="PANTHER" id="PTHR43236">
    <property type="entry name" value="ANTITOXIN HIGA1"/>
    <property type="match status" value="1"/>
</dbReference>
<dbReference type="AlphaFoldDB" id="A0A1I1YAE8"/>
<dbReference type="Gene3D" id="1.10.10.2910">
    <property type="match status" value="1"/>
</dbReference>
<dbReference type="Pfam" id="PF06114">
    <property type="entry name" value="Peptidase_M78"/>
    <property type="match status" value="1"/>
</dbReference>
<keyword evidence="4" id="KW-1185">Reference proteome</keyword>
<gene>
    <name evidence="3" type="ORF">SAMN04487819_108280</name>
</gene>
<dbReference type="Gene3D" id="1.10.260.40">
    <property type="entry name" value="lambda repressor-like DNA-binding domains"/>
    <property type="match status" value="1"/>
</dbReference>
<dbReference type="PROSITE" id="PS50943">
    <property type="entry name" value="HTH_CROC1"/>
    <property type="match status" value="1"/>
</dbReference>
<dbReference type="InterPro" id="IPR052345">
    <property type="entry name" value="Rad_response_metalloprotease"/>
</dbReference>
<sequence length="385" mass="42417">MPAAFSGERIVAARKLFGLTQIALADAVGVSQGLISQVEKGTRGATEDLIGSVALALGMPRSFFDVIPPENPLDSLRFRKNSTASKIDTERAKVLFKEAYRVSSYLVEHSGFAQSQLPRATSPVDREMIFDLALQAREALRVNLEGPVPHVTRLLERAGIPCAPLRLPGQEALELPTAVGHFGMSYWAGPGELAVIGYFPGSKADRDRFTLAHELGHVILHAHNHETVDPESEANFFAGAFLMPPAQADDIFDSSLTLTDYARLKQRWGISIQALIMHANNVGKVSDDRKRSLFTQLSARGWRKSEPVKVYPEEPRLLWKLISKIFGSSPYYAAVDELALPAVLLRSLAPYPARATNNRHDEQSSNELSEESGYADVVQFKRKKA</sequence>
<dbReference type="CDD" id="cd00093">
    <property type="entry name" value="HTH_XRE"/>
    <property type="match status" value="1"/>
</dbReference>
<dbReference type="EMBL" id="FOMZ01000008">
    <property type="protein sequence ID" value="SFE16389.1"/>
    <property type="molecule type" value="Genomic_DNA"/>
</dbReference>
<dbReference type="PANTHER" id="PTHR43236:SF1">
    <property type="entry name" value="BLL7220 PROTEIN"/>
    <property type="match status" value="1"/>
</dbReference>
<evidence type="ECO:0000313" key="4">
    <source>
        <dbReference type="Proteomes" id="UP000198716"/>
    </source>
</evidence>
<reference evidence="4" key="1">
    <citation type="submission" date="2016-10" db="EMBL/GenBank/DDBJ databases">
        <authorList>
            <person name="Varghese N."/>
            <person name="Submissions S."/>
        </authorList>
    </citation>
    <scope>NUCLEOTIDE SEQUENCE [LARGE SCALE GENOMIC DNA]</scope>
    <source>
        <strain evidence="4">DSM 45004</strain>
    </source>
</reference>
<dbReference type="Pfam" id="PF01381">
    <property type="entry name" value="HTH_3"/>
    <property type="match status" value="1"/>
</dbReference>
<dbReference type="InterPro" id="IPR001387">
    <property type="entry name" value="Cro/C1-type_HTH"/>
</dbReference>